<organism evidence="3">
    <name type="scientific">marine metagenome</name>
    <dbReference type="NCBI Taxonomy" id="408172"/>
    <lineage>
        <taxon>unclassified sequences</taxon>
        <taxon>metagenomes</taxon>
        <taxon>ecological metagenomes</taxon>
    </lineage>
</organism>
<evidence type="ECO:0008006" key="4">
    <source>
        <dbReference type="Google" id="ProtNLM"/>
    </source>
</evidence>
<dbReference type="CDD" id="cd02440">
    <property type="entry name" value="AdoMet_MTases"/>
    <property type="match status" value="1"/>
</dbReference>
<dbReference type="Pfam" id="PF03602">
    <property type="entry name" value="Cons_hypoth95"/>
    <property type="match status" value="1"/>
</dbReference>
<dbReference type="PANTHER" id="PTHR43542:SF1">
    <property type="entry name" value="METHYLTRANSFERASE"/>
    <property type="match status" value="1"/>
</dbReference>
<reference evidence="3" key="1">
    <citation type="submission" date="2018-05" db="EMBL/GenBank/DDBJ databases">
        <authorList>
            <person name="Lanie J.A."/>
            <person name="Ng W.-L."/>
            <person name="Kazmierczak K.M."/>
            <person name="Andrzejewski T.M."/>
            <person name="Davidsen T.M."/>
            <person name="Wayne K.J."/>
            <person name="Tettelin H."/>
            <person name="Glass J.I."/>
            <person name="Rusch D."/>
            <person name="Podicherti R."/>
            <person name="Tsui H.-C.T."/>
            <person name="Winkler M.E."/>
        </authorList>
    </citation>
    <scope>NUCLEOTIDE SEQUENCE</scope>
</reference>
<keyword evidence="2" id="KW-0808">Transferase</keyword>
<dbReference type="PANTHER" id="PTHR43542">
    <property type="entry name" value="METHYLTRANSFERASE"/>
    <property type="match status" value="1"/>
</dbReference>
<evidence type="ECO:0000313" key="3">
    <source>
        <dbReference type="EMBL" id="SVA10182.1"/>
    </source>
</evidence>
<dbReference type="EMBL" id="UINC01003901">
    <property type="protein sequence ID" value="SVA10182.1"/>
    <property type="molecule type" value="Genomic_DNA"/>
</dbReference>
<evidence type="ECO:0000256" key="1">
    <source>
        <dbReference type="ARBA" id="ARBA00022603"/>
    </source>
</evidence>
<dbReference type="GO" id="GO:0031167">
    <property type="term" value="P:rRNA methylation"/>
    <property type="evidence" value="ECO:0007669"/>
    <property type="project" value="InterPro"/>
</dbReference>
<proteinExistence type="predicted"/>
<dbReference type="GO" id="GO:0008168">
    <property type="term" value="F:methyltransferase activity"/>
    <property type="evidence" value="ECO:0007669"/>
    <property type="project" value="UniProtKB-KW"/>
</dbReference>
<dbReference type="Gene3D" id="3.40.50.150">
    <property type="entry name" value="Vaccinia Virus protein VP39"/>
    <property type="match status" value="1"/>
</dbReference>
<keyword evidence="1" id="KW-0489">Methyltransferase</keyword>
<sequence>MKILGGRYKGLTIDTSKNILYRPTQTRIRKSIFDILAPFTYSRVLDLYSGSGILGFESASRGAESITFVDNNSASIKMLNRNKTKFDSPEFFVIRKKVFSYLKGLNDNYDLIFADPPYDKLDYSLLINMCIEKLSINGKLIVEMSNNKFSFKDSIERKYGDTKIVICNQK</sequence>
<dbReference type="GO" id="GO:0003676">
    <property type="term" value="F:nucleic acid binding"/>
    <property type="evidence" value="ECO:0007669"/>
    <property type="project" value="InterPro"/>
</dbReference>
<dbReference type="InterPro" id="IPR004398">
    <property type="entry name" value="RNA_MeTrfase_RsmD"/>
</dbReference>
<accession>A0A381T1U7</accession>
<gene>
    <name evidence="3" type="ORF">METZ01_LOCUS63036</name>
</gene>
<dbReference type="AlphaFoldDB" id="A0A381T1U7"/>
<dbReference type="InterPro" id="IPR002052">
    <property type="entry name" value="DNA_methylase_N6_adenine_CS"/>
</dbReference>
<dbReference type="PIRSF" id="PIRSF004553">
    <property type="entry name" value="CHP00095"/>
    <property type="match status" value="1"/>
</dbReference>
<name>A0A381T1U7_9ZZZZ</name>
<dbReference type="PROSITE" id="PS00092">
    <property type="entry name" value="N6_MTASE"/>
    <property type="match status" value="1"/>
</dbReference>
<dbReference type="SUPFAM" id="SSF53335">
    <property type="entry name" value="S-adenosyl-L-methionine-dependent methyltransferases"/>
    <property type="match status" value="1"/>
</dbReference>
<evidence type="ECO:0000256" key="2">
    <source>
        <dbReference type="ARBA" id="ARBA00022679"/>
    </source>
</evidence>
<protein>
    <recommendedName>
        <fullName evidence="4">16S rRNA (Guanine(966)-N(2))-methyltransferase RsmD</fullName>
    </recommendedName>
</protein>
<dbReference type="InterPro" id="IPR029063">
    <property type="entry name" value="SAM-dependent_MTases_sf"/>
</dbReference>